<feature type="domain" description="Protein kinase" evidence="1">
    <location>
        <begin position="1"/>
        <end position="171"/>
    </location>
</feature>
<dbReference type="GO" id="GO:0004672">
    <property type="term" value="F:protein kinase activity"/>
    <property type="evidence" value="ECO:0007669"/>
    <property type="project" value="InterPro"/>
</dbReference>
<accession>A0A397TRV8</accession>
<name>A0A397TRV8_9GLOM</name>
<dbReference type="InterPro" id="IPR000719">
    <property type="entry name" value="Prot_kinase_dom"/>
</dbReference>
<evidence type="ECO:0000313" key="3">
    <source>
        <dbReference type="Proteomes" id="UP000265703"/>
    </source>
</evidence>
<dbReference type="GO" id="GO:0005524">
    <property type="term" value="F:ATP binding"/>
    <property type="evidence" value="ECO:0007669"/>
    <property type="project" value="InterPro"/>
</dbReference>
<dbReference type="GO" id="GO:0007165">
    <property type="term" value="P:signal transduction"/>
    <property type="evidence" value="ECO:0007669"/>
    <property type="project" value="TreeGrafter"/>
</dbReference>
<gene>
    <name evidence="2" type="ORF">C1645_664718</name>
</gene>
<feature type="non-terminal residue" evidence="2">
    <location>
        <position position="171"/>
    </location>
</feature>
<keyword evidence="2" id="KW-0808">Transferase</keyword>
<reference evidence="2 3" key="1">
    <citation type="submission" date="2018-06" db="EMBL/GenBank/DDBJ databases">
        <title>Comparative genomics reveals the genomic features of Rhizophagus irregularis, R. cerebriforme, R. diaphanum and Gigaspora rosea, and their symbiotic lifestyle signature.</title>
        <authorList>
            <person name="Morin E."/>
            <person name="San Clemente H."/>
            <person name="Chen E.C.H."/>
            <person name="De La Providencia I."/>
            <person name="Hainaut M."/>
            <person name="Kuo A."/>
            <person name="Kohler A."/>
            <person name="Murat C."/>
            <person name="Tang N."/>
            <person name="Roy S."/>
            <person name="Loubradou J."/>
            <person name="Henrissat B."/>
            <person name="Grigoriev I.V."/>
            <person name="Corradi N."/>
            <person name="Roux C."/>
            <person name="Martin F.M."/>
        </authorList>
    </citation>
    <scope>NUCLEOTIDE SEQUENCE [LARGE SCALE GENOMIC DNA]</scope>
    <source>
        <strain evidence="2 3">DAOM 227022</strain>
    </source>
</reference>
<protein>
    <submittedName>
        <fullName evidence="2">Kinase-like domain-containing protein</fullName>
    </submittedName>
</protein>
<proteinExistence type="predicted"/>
<keyword evidence="3" id="KW-1185">Reference proteome</keyword>
<dbReference type="AlphaFoldDB" id="A0A397TRV8"/>
<feature type="non-terminal residue" evidence="2">
    <location>
        <position position="1"/>
    </location>
</feature>
<dbReference type="InterPro" id="IPR011009">
    <property type="entry name" value="Kinase-like_dom_sf"/>
</dbReference>
<keyword evidence="2" id="KW-0418">Kinase</keyword>
<comment type="caution">
    <text evidence="2">The sequence shown here is derived from an EMBL/GenBank/DDBJ whole genome shotgun (WGS) entry which is preliminary data.</text>
</comment>
<dbReference type="InterPro" id="IPR050167">
    <property type="entry name" value="Ser_Thr_protein_kinase"/>
</dbReference>
<organism evidence="2 3">
    <name type="scientific">Glomus cerebriforme</name>
    <dbReference type="NCBI Taxonomy" id="658196"/>
    <lineage>
        <taxon>Eukaryota</taxon>
        <taxon>Fungi</taxon>
        <taxon>Fungi incertae sedis</taxon>
        <taxon>Mucoromycota</taxon>
        <taxon>Glomeromycotina</taxon>
        <taxon>Glomeromycetes</taxon>
        <taxon>Glomerales</taxon>
        <taxon>Glomeraceae</taxon>
        <taxon>Glomus</taxon>
    </lineage>
</organism>
<dbReference type="PANTHER" id="PTHR23257">
    <property type="entry name" value="SERINE-THREONINE PROTEIN KINASE"/>
    <property type="match status" value="1"/>
</dbReference>
<dbReference type="SUPFAM" id="SSF56112">
    <property type="entry name" value="Protein kinase-like (PK-like)"/>
    <property type="match status" value="1"/>
</dbReference>
<dbReference type="PRINTS" id="PR00109">
    <property type="entry name" value="TYRKINASE"/>
</dbReference>
<dbReference type="PROSITE" id="PS50011">
    <property type="entry name" value="PROTEIN_KINASE_DOM"/>
    <property type="match status" value="1"/>
</dbReference>
<sequence length="171" mass="19592">LVVQYARNGNLRKYMNKNSGITWKRRLDILYGVATGLKRIHRDNIIHRNLHSGNVLINSYMTLISDLGLNRRADNHETDGTFGILPYVAPEILKAKPLTTAVDIYSFGTIMWEMAFGRKPFSDRAHDLELATDIINGLQPEIIEKIPECYLELMKSCWSLDPFMRPSAEKL</sequence>
<dbReference type="EMBL" id="QKYT01000005">
    <property type="protein sequence ID" value="RIA99375.1"/>
    <property type="molecule type" value="Genomic_DNA"/>
</dbReference>
<evidence type="ECO:0000313" key="2">
    <source>
        <dbReference type="EMBL" id="RIA99375.1"/>
    </source>
</evidence>
<dbReference type="Gene3D" id="1.10.510.10">
    <property type="entry name" value="Transferase(Phosphotransferase) domain 1"/>
    <property type="match status" value="1"/>
</dbReference>
<dbReference type="OrthoDB" id="544350at2759"/>
<dbReference type="Proteomes" id="UP000265703">
    <property type="component" value="Unassembled WGS sequence"/>
</dbReference>
<dbReference type="Pfam" id="PF07714">
    <property type="entry name" value="PK_Tyr_Ser-Thr"/>
    <property type="match status" value="1"/>
</dbReference>
<dbReference type="InterPro" id="IPR001245">
    <property type="entry name" value="Ser-Thr/Tyr_kinase_cat_dom"/>
</dbReference>
<evidence type="ECO:0000259" key="1">
    <source>
        <dbReference type="PROSITE" id="PS50011"/>
    </source>
</evidence>
<dbReference type="GO" id="GO:0005737">
    <property type="term" value="C:cytoplasm"/>
    <property type="evidence" value="ECO:0007669"/>
    <property type="project" value="TreeGrafter"/>
</dbReference>